<feature type="transmembrane region" description="Helical" evidence="1">
    <location>
        <begin position="51"/>
        <end position="70"/>
    </location>
</feature>
<evidence type="ECO:0008006" key="4">
    <source>
        <dbReference type="Google" id="ProtNLM"/>
    </source>
</evidence>
<keyword evidence="3" id="KW-1185">Reference proteome</keyword>
<organism evidence="2 3">
    <name type="scientific">Halocalculus aciditolerans</name>
    <dbReference type="NCBI Taxonomy" id="1383812"/>
    <lineage>
        <taxon>Archaea</taxon>
        <taxon>Methanobacteriati</taxon>
        <taxon>Methanobacteriota</taxon>
        <taxon>Stenosarchaea group</taxon>
        <taxon>Halobacteria</taxon>
        <taxon>Halobacteriales</taxon>
        <taxon>Halobacteriaceae</taxon>
        <taxon>Halocalculus</taxon>
    </lineage>
</organism>
<name>A0A830FL57_9EURY</name>
<gene>
    <name evidence="2" type="ORF">GCM10009039_25650</name>
</gene>
<evidence type="ECO:0000313" key="2">
    <source>
        <dbReference type="EMBL" id="GGL66583.1"/>
    </source>
</evidence>
<evidence type="ECO:0000256" key="1">
    <source>
        <dbReference type="SAM" id="Phobius"/>
    </source>
</evidence>
<comment type="caution">
    <text evidence="2">The sequence shown here is derived from an EMBL/GenBank/DDBJ whole genome shotgun (WGS) entry which is preliminary data.</text>
</comment>
<reference evidence="2" key="2">
    <citation type="submission" date="2020-09" db="EMBL/GenBank/DDBJ databases">
        <authorList>
            <person name="Sun Q."/>
            <person name="Ohkuma M."/>
        </authorList>
    </citation>
    <scope>NUCLEOTIDE SEQUENCE</scope>
    <source>
        <strain evidence="2">JCM 19596</strain>
    </source>
</reference>
<accession>A0A830FL57</accession>
<evidence type="ECO:0000313" key="3">
    <source>
        <dbReference type="Proteomes" id="UP000607197"/>
    </source>
</evidence>
<dbReference type="OrthoDB" id="340328at2157"/>
<dbReference type="RefSeq" id="WP_188979537.1">
    <property type="nucleotide sequence ID" value="NZ_BMPG01000003.1"/>
</dbReference>
<feature type="transmembrane region" description="Helical" evidence="1">
    <location>
        <begin position="12"/>
        <end position="31"/>
    </location>
</feature>
<proteinExistence type="predicted"/>
<sequence length="140" mass="15208">MTHSNAPGRKPSFLGRLLYSGVLAYMAIDGFRHNDHRVDVARQKDVPLPDLLVPAATGMLLVANIGILCWRYPRAAAGALAVFFLTTTPAIHDFWNIDDDADRQANKTNFLKNGALLGGALLLLADASRDAADEHDQPTD</sequence>
<keyword evidence="1" id="KW-0472">Membrane</keyword>
<keyword evidence="1" id="KW-1133">Transmembrane helix</keyword>
<dbReference type="AlphaFoldDB" id="A0A830FL57"/>
<reference evidence="2" key="1">
    <citation type="journal article" date="2014" name="Int. J. Syst. Evol. Microbiol.">
        <title>Complete genome sequence of Corynebacterium casei LMG S-19264T (=DSM 44701T), isolated from a smear-ripened cheese.</title>
        <authorList>
            <consortium name="US DOE Joint Genome Institute (JGI-PGF)"/>
            <person name="Walter F."/>
            <person name="Albersmeier A."/>
            <person name="Kalinowski J."/>
            <person name="Ruckert C."/>
        </authorList>
    </citation>
    <scope>NUCLEOTIDE SEQUENCE</scope>
    <source>
        <strain evidence="2">JCM 19596</strain>
    </source>
</reference>
<dbReference type="Proteomes" id="UP000607197">
    <property type="component" value="Unassembled WGS sequence"/>
</dbReference>
<keyword evidence="1" id="KW-0812">Transmembrane</keyword>
<dbReference type="EMBL" id="BMPG01000003">
    <property type="protein sequence ID" value="GGL66583.1"/>
    <property type="molecule type" value="Genomic_DNA"/>
</dbReference>
<protein>
    <recommendedName>
        <fullName evidence="4">DoxX family protein</fullName>
    </recommendedName>
</protein>